<sequence length="73" mass="7924">MDNSENVESCEVPISENYMNDATEGLDDVSMNDATSCDSGGMKRRHIYGLFAHQAGGYENGGFSRRDILASVS</sequence>
<keyword evidence="2" id="KW-1185">Reference proteome</keyword>
<dbReference type="Proteomes" id="UP001177021">
    <property type="component" value="Unassembled WGS sequence"/>
</dbReference>
<proteinExistence type="predicted"/>
<accession>A0ACB0JDA7</accession>
<organism evidence="1 2">
    <name type="scientific">Trifolium pratense</name>
    <name type="common">Red clover</name>
    <dbReference type="NCBI Taxonomy" id="57577"/>
    <lineage>
        <taxon>Eukaryota</taxon>
        <taxon>Viridiplantae</taxon>
        <taxon>Streptophyta</taxon>
        <taxon>Embryophyta</taxon>
        <taxon>Tracheophyta</taxon>
        <taxon>Spermatophyta</taxon>
        <taxon>Magnoliopsida</taxon>
        <taxon>eudicotyledons</taxon>
        <taxon>Gunneridae</taxon>
        <taxon>Pentapetalae</taxon>
        <taxon>rosids</taxon>
        <taxon>fabids</taxon>
        <taxon>Fabales</taxon>
        <taxon>Fabaceae</taxon>
        <taxon>Papilionoideae</taxon>
        <taxon>50 kb inversion clade</taxon>
        <taxon>NPAAA clade</taxon>
        <taxon>Hologalegina</taxon>
        <taxon>IRL clade</taxon>
        <taxon>Trifolieae</taxon>
        <taxon>Trifolium</taxon>
    </lineage>
</organism>
<dbReference type="EMBL" id="CASHSV030000024">
    <property type="protein sequence ID" value="CAJ2641938.1"/>
    <property type="molecule type" value="Genomic_DNA"/>
</dbReference>
<evidence type="ECO:0000313" key="1">
    <source>
        <dbReference type="EMBL" id="CAJ2641938.1"/>
    </source>
</evidence>
<name>A0ACB0JDA7_TRIPR</name>
<comment type="caution">
    <text evidence="1">The sequence shown here is derived from an EMBL/GenBank/DDBJ whole genome shotgun (WGS) entry which is preliminary data.</text>
</comment>
<reference evidence="1" key="1">
    <citation type="submission" date="2023-10" db="EMBL/GenBank/DDBJ databases">
        <authorList>
            <person name="Rodriguez Cubillos JULIANA M."/>
            <person name="De Vega J."/>
        </authorList>
    </citation>
    <scope>NUCLEOTIDE SEQUENCE</scope>
</reference>
<gene>
    <name evidence="1" type="ORF">MILVUS5_LOCUS11485</name>
</gene>
<protein>
    <submittedName>
        <fullName evidence="1">Uncharacterized protein</fullName>
    </submittedName>
</protein>
<evidence type="ECO:0000313" key="2">
    <source>
        <dbReference type="Proteomes" id="UP001177021"/>
    </source>
</evidence>